<sequence length="100" mass="11233">MMKTNEKTLSTVMQKLHEQGFTAQFALQKEEVEVLGRGDKFLPTQLKIVARYHFDGMTNPSDEADLFAIKAQDGTQGTLVVSGQTEHHSTLQKIPIEEEN</sequence>
<dbReference type="EMBL" id="BNAG01000006">
    <property type="protein sequence ID" value="GHE75574.1"/>
    <property type="molecule type" value="Genomic_DNA"/>
</dbReference>
<evidence type="ECO:0000313" key="3">
    <source>
        <dbReference type="Proteomes" id="UP000658258"/>
    </source>
</evidence>
<protein>
    <recommendedName>
        <fullName evidence="4">Phosphoribosylpyrophosphate synthetase</fullName>
    </recommendedName>
</protein>
<dbReference type="Proteomes" id="UP000658258">
    <property type="component" value="Unassembled WGS sequence"/>
</dbReference>
<reference evidence="3" key="1">
    <citation type="journal article" date="2019" name="Int. J. Syst. Evol. Microbiol.">
        <title>The Global Catalogue of Microorganisms (GCM) 10K type strain sequencing project: providing services to taxonomists for standard genome sequencing and annotation.</title>
        <authorList>
            <consortium name="The Broad Institute Genomics Platform"/>
            <consortium name="The Broad Institute Genome Sequencing Center for Infectious Disease"/>
            <person name="Wu L."/>
            <person name="Ma J."/>
        </authorList>
    </citation>
    <scope>NUCLEOTIDE SEQUENCE [LARGE SCALE GENOMIC DNA]</scope>
    <source>
        <strain evidence="3">CGMCC 1.15111</strain>
    </source>
</reference>
<keyword evidence="3" id="KW-1185">Reference proteome</keyword>
<evidence type="ECO:0000313" key="2">
    <source>
        <dbReference type="EMBL" id="GHE75574.1"/>
    </source>
</evidence>
<name>A0ABQ3IF88_9BACT</name>
<comment type="caution">
    <text evidence="2">The sequence shown here is derived from an EMBL/GenBank/DDBJ whole genome shotgun (WGS) entry which is preliminary data.</text>
</comment>
<organism evidence="2 3">
    <name type="scientific">Roseivirga thermotolerans</name>
    <dbReference type="NCBI Taxonomy" id="1758176"/>
    <lineage>
        <taxon>Bacteria</taxon>
        <taxon>Pseudomonadati</taxon>
        <taxon>Bacteroidota</taxon>
        <taxon>Cytophagia</taxon>
        <taxon>Cytophagales</taxon>
        <taxon>Roseivirgaceae</taxon>
        <taxon>Roseivirga</taxon>
    </lineage>
</organism>
<evidence type="ECO:0000256" key="1">
    <source>
        <dbReference type="SAM" id="MobiDB-lite"/>
    </source>
</evidence>
<proteinExistence type="predicted"/>
<accession>A0ABQ3IF88</accession>
<evidence type="ECO:0008006" key="4">
    <source>
        <dbReference type="Google" id="ProtNLM"/>
    </source>
</evidence>
<gene>
    <name evidence="2" type="ORF">GCM10011340_35560</name>
</gene>
<feature type="region of interest" description="Disordered" evidence="1">
    <location>
        <begin position="81"/>
        <end position="100"/>
    </location>
</feature>